<reference evidence="2" key="1">
    <citation type="submission" date="2020-09" db="EMBL/GenBank/DDBJ databases">
        <authorList>
            <person name="Kim M.K."/>
        </authorList>
    </citation>
    <scope>NUCLEOTIDE SEQUENCE</scope>
    <source>
        <strain evidence="2">BT664</strain>
    </source>
</reference>
<evidence type="ECO:0000256" key="1">
    <source>
        <dbReference type="SAM" id="Phobius"/>
    </source>
</evidence>
<dbReference type="EMBL" id="JACXAD010000041">
    <property type="protein sequence ID" value="MBD2770481.1"/>
    <property type="molecule type" value="Genomic_DNA"/>
</dbReference>
<evidence type="ECO:0000313" key="2">
    <source>
        <dbReference type="EMBL" id="MBD2770481.1"/>
    </source>
</evidence>
<feature type="transmembrane region" description="Helical" evidence="1">
    <location>
        <begin position="12"/>
        <end position="33"/>
    </location>
</feature>
<keyword evidence="3" id="KW-1185">Reference proteome</keyword>
<feature type="transmembrane region" description="Helical" evidence="1">
    <location>
        <begin position="150"/>
        <end position="169"/>
    </location>
</feature>
<dbReference type="Pfam" id="PF14329">
    <property type="entry name" value="DUF4386"/>
    <property type="match status" value="1"/>
</dbReference>
<dbReference type="RefSeq" id="WP_191007290.1">
    <property type="nucleotide sequence ID" value="NZ_JACXAD010000041.1"/>
</dbReference>
<protein>
    <submittedName>
        <fullName evidence="2">DUF4386 domain-containing protein</fullName>
    </submittedName>
</protein>
<keyword evidence="1" id="KW-0812">Transmembrane</keyword>
<keyword evidence="1" id="KW-0472">Membrane</keyword>
<feature type="transmembrane region" description="Helical" evidence="1">
    <location>
        <begin position="206"/>
        <end position="223"/>
    </location>
</feature>
<sequence length="231" mass="25966">MLADIQTNRISLSKAAIISGISLLIMVVAALFAEMYAYPKIIVRGDIRETITTLSGNKSLFAACILCYLVTFILDIVVAWSLYILLKPVNSSLSLLTSWFRIVYTILALIALQNLVGAYRLLHFSSVFTIPDENVSFQMAQYLNAFKSQWYFGLLFFSLHLGLLGYLVIKSTYIPKLLGILLIITGIGYSLTTLKPFLFSNANIDFASFTFYGELVFMIWLLIRGRKIKPA</sequence>
<evidence type="ECO:0000313" key="3">
    <source>
        <dbReference type="Proteomes" id="UP000612233"/>
    </source>
</evidence>
<dbReference type="InterPro" id="IPR025495">
    <property type="entry name" value="DUF4386"/>
</dbReference>
<feature type="transmembrane region" description="Helical" evidence="1">
    <location>
        <begin position="60"/>
        <end position="86"/>
    </location>
</feature>
<keyword evidence="1" id="KW-1133">Transmembrane helix</keyword>
<name>A0A927BGI5_9BACT</name>
<organism evidence="2 3">
    <name type="scientific">Hymenobacter montanus</name>
    <dbReference type="NCBI Taxonomy" id="2771359"/>
    <lineage>
        <taxon>Bacteria</taxon>
        <taxon>Pseudomonadati</taxon>
        <taxon>Bacteroidota</taxon>
        <taxon>Cytophagia</taxon>
        <taxon>Cytophagales</taxon>
        <taxon>Hymenobacteraceae</taxon>
        <taxon>Hymenobacter</taxon>
    </lineage>
</organism>
<proteinExistence type="predicted"/>
<dbReference type="Proteomes" id="UP000612233">
    <property type="component" value="Unassembled WGS sequence"/>
</dbReference>
<comment type="caution">
    <text evidence="2">The sequence shown here is derived from an EMBL/GenBank/DDBJ whole genome shotgun (WGS) entry which is preliminary data.</text>
</comment>
<gene>
    <name evidence="2" type="ORF">IC235_21565</name>
</gene>
<feature type="transmembrane region" description="Helical" evidence="1">
    <location>
        <begin position="98"/>
        <end position="122"/>
    </location>
</feature>
<feature type="transmembrane region" description="Helical" evidence="1">
    <location>
        <begin position="176"/>
        <end position="194"/>
    </location>
</feature>
<accession>A0A927BGI5</accession>
<dbReference type="AlphaFoldDB" id="A0A927BGI5"/>